<evidence type="ECO:0000313" key="4">
    <source>
        <dbReference type="EMBL" id="TJZ79725.1"/>
    </source>
</evidence>
<comment type="similarity">
    <text evidence="1">Belongs to the short-chain dehydrogenases/reductases (SDR) family.</text>
</comment>
<evidence type="ECO:0000256" key="1">
    <source>
        <dbReference type="ARBA" id="ARBA00006484"/>
    </source>
</evidence>
<comment type="caution">
    <text evidence="4">The sequence shown here is derived from an EMBL/GenBank/DDBJ whole genome shotgun (WGS) entry which is preliminary data.</text>
</comment>
<gene>
    <name evidence="4" type="ORF">FCG67_09005</name>
</gene>
<dbReference type="PANTHER" id="PTHR43618">
    <property type="entry name" value="7-ALPHA-HYDROXYSTEROID DEHYDROGENASE"/>
    <property type="match status" value="1"/>
</dbReference>
<dbReference type="SUPFAM" id="SSF51735">
    <property type="entry name" value="NAD(P)-binding Rossmann-fold domains"/>
    <property type="match status" value="1"/>
</dbReference>
<protein>
    <submittedName>
        <fullName evidence="4">SDR family oxidoreductase</fullName>
    </submittedName>
</protein>
<proteinExistence type="inferred from homology"/>
<dbReference type="RefSeq" id="WP_136909001.1">
    <property type="nucleotide sequence ID" value="NZ_SUMD01000003.1"/>
</dbReference>
<reference evidence="4 5" key="1">
    <citation type="submission" date="2019-04" db="EMBL/GenBank/DDBJ databases">
        <title>Rhodococcus oryzae sp. nov., a novel actinomycete isolated from rhizosphere soil of rice (Oryza sativa L.).</title>
        <authorList>
            <person name="Li C."/>
        </authorList>
    </citation>
    <scope>NUCLEOTIDE SEQUENCE [LARGE SCALE GENOMIC DNA]</scope>
    <source>
        <strain evidence="4 5">NEAU-CX67</strain>
    </source>
</reference>
<evidence type="ECO:0000313" key="5">
    <source>
        <dbReference type="Proteomes" id="UP000305109"/>
    </source>
</evidence>
<evidence type="ECO:0000256" key="3">
    <source>
        <dbReference type="ARBA" id="ARBA00023002"/>
    </source>
</evidence>
<organism evidence="4 5">
    <name type="scientific">Rhodococcus oryzae</name>
    <dbReference type="NCBI Taxonomy" id="2571143"/>
    <lineage>
        <taxon>Bacteria</taxon>
        <taxon>Bacillati</taxon>
        <taxon>Actinomycetota</taxon>
        <taxon>Actinomycetes</taxon>
        <taxon>Mycobacteriales</taxon>
        <taxon>Nocardiaceae</taxon>
        <taxon>Rhodococcus</taxon>
    </lineage>
</organism>
<accession>A0ABY2RN42</accession>
<dbReference type="InterPro" id="IPR052178">
    <property type="entry name" value="Sec_Metab_Biosynth_SDR"/>
</dbReference>
<dbReference type="Proteomes" id="UP000305109">
    <property type="component" value="Unassembled WGS sequence"/>
</dbReference>
<dbReference type="PRINTS" id="PR00081">
    <property type="entry name" value="GDHRDH"/>
</dbReference>
<keyword evidence="2" id="KW-0521">NADP</keyword>
<dbReference type="InterPro" id="IPR036291">
    <property type="entry name" value="NAD(P)-bd_dom_sf"/>
</dbReference>
<dbReference type="Pfam" id="PF00106">
    <property type="entry name" value="adh_short"/>
    <property type="match status" value="1"/>
</dbReference>
<keyword evidence="3" id="KW-0560">Oxidoreductase</keyword>
<name>A0ABY2RN42_9NOCA</name>
<evidence type="ECO:0000256" key="2">
    <source>
        <dbReference type="ARBA" id="ARBA00022857"/>
    </source>
</evidence>
<dbReference type="InterPro" id="IPR002347">
    <property type="entry name" value="SDR_fam"/>
</dbReference>
<keyword evidence="5" id="KW-1185">Reference proteome</keyword>
<sequence length="249" mass="25410">MSGGENRTALVTGASRGIGLGIATRLAQSGYSLTITARDAARLDTVADGLRAAGAPEVVSIAGDMADESDIARVTTAHADRLGPMAALILNAGVGTAGAIEDFPLRRFDKTIAVNLRGPFQLLQESLPLLRAGAAANPGRGAKVIALASITGVYAEQGLAVYGATKAALISMAATLNAEESGRGVCATTIAPAFVDTDMSAWTHEQVPPGAMLEVNDVVEVVDALLKLSSRAVIPNIVMARAGTDGYRA</sequence>
<dbReference type="CDD" id="cd05233">
    <property type="entry name" value="SDR_c"/>
    <property type="match status" value="1"/>
</dbReference>
<dbReference type="Gene3D" id="3.40.50.720">
    <property type="entry name" value="NAD(P)-binding Rossmann-like Domain"/>
    <property type="match status" value="1"/>
</dbReference>
<dbReference type="EMBL" id="SUMD01000003">
    <property type="protein sequence ID" value="TJZ79725.1"/>
    <property type="molecule type" value="Genomic_DNA"/>
</dbReference>
<dbReference type="PANTHER" id="PTHR43618:SF8">
    <property type="entry name" value="7ALPHA-HYDROXYSTEROID DEHYDROGENASE"/>
    <property type="match status" value="1"/>
</dbReference>